<dbReference type="PIRSF" id="PIRSF029171">
    <property type="entry name" value="Esterase_LipA"/>
    <property type="match status" value="1"/>
</dbReference>
<dbReference type="Pfam" id="PF03583">
    <property type="entry name" value="LIP"/>
    <property type="match status" value="1"/>
</dbReference>
<keyword evidence="3" id="KW-1185">Reference proteome</keyword>
<name>A0ABP5A9E3_9ACTN</name>
<evidence type="ECO:0000313" key="2">
    <source>
        <dbReference type="EMBL" id="GAA1907819.1"/>
    </source>
</evidence>
<feature type="chain" id="PRO_5045436062" evidence="1">
    <location>
        <begin position="34"/>
        <end position="408"/>
    </location>
</feature>
<organism evidence="2 3">
    <name type="scientific">Streptomyces sodiiphilus</name>
    <dbReference type="NCBI Taxonomy" id="226217"/>
    <lineage>
        <taxon>Bacteria</taxon>
        <taxon>Bacillati</taxon>
        <taxon>Actinomycetota</taxon>
        <taxon>Actinomycetes</taxon>
        <taxon>Kitasatosporales</taxon>
        <taxon>Streptomycetaceae</taxon>
        <taxon>Streptomyces</taxon>
    </lineage>
</organism>
<dbReference type="PANTHER" id="PTHR34853">
    <property type="match status" value="1"/>
</dbReference>
<proteinExistence type="predicted"/>
<dbReference type="InterPro" id="IPR029058">
    <property type="entry name" value="AB_hydrolase_fold"/>
</dbReference>
<evidence type="ECO:0000256" key="1">
    <source>
        <dbReference type="SAM" id="SignalP"/>
    </source>
</evidence>
<gene>
    <name evidence="2" type="ORF">GCM10009716_17200</name>
</gene>
<dbReference type="Proteomes" id="UP001501303">
    <property type="component" value="Unassembled WGS sequence"/>
</dbReference>
<evidence type="ECO:0000313" key="3">
    <source>
        <dbReference type="Proteomes" id="UP001501303"/>
    </source>
</evidence>
<sequence>MRTNRVRLRHRRAGVLVASLALLATGFGGTAVAAGDTGEARADAARQPHRGGTAGDVVKARATTFLPAPGQAADVTAWKVHYRSTTATGRPTVVSGTVLIPDDGAGPAGSPRPLVSYAVGTVGMGDQCAPSATFPTGQTAEGALIAMLLERGWAVAVTDYEGLGTPGTHTYTVGRSAGHAVLDIARAAQRLPGAAERGVTAGSPVGLMGYSQGGQAVGWAAQLHAAYAPDLDVRGTAAGGVPARLATGHSPGGLGATFHMMTLIGHGAAYPELNLASYLNRDGRALAARLSRGCLAENIEAGSRYDFSELVVRDPGKSSAWQRRLGESAVGGIAPGSPVFLYHGLADDLVVPALGEGLRDDWCRLGADVHWLGLPGADHLMAVPAAHRPAADWLAGRFAGTPAAGTCA</sequence>
<accession>A0ABP5A9E3</accession>
<comment type="caution">
    <text evidence="2">The sequence shown here is derived from an EMBL/GenBank/DDBJ whole genome shotgun (WGS) entry which is preliminary data.</text>
</comment>
<keyword evidence="1" id="KW-0732">Signal</keyword>
<dbReference type="EMBL" id="BAAAMJ010000015">
    <property type="protein sequence ID" value="GAA1907819.1"/>
    <property type="molecule type" value="Genomic_DNA"/>
</dbReference>
<reference evidence="3" key="1">
    <citation type="journal article" date="2019" name="Int. J. Syst. Evol. Microbiol.">
        <title>The Global Catalogue of Microorganisms (GCM) 10K type strain sequencing project: providing services to taxonomists for standard genome sequencing and annotation.</title>
        <authorList>
            <consortium name="The Broad Institute Genomics Platform"/>
            <consortium name="The Broad Institute Genome Sequencing Center for Infectious Disease"/>
            <person name="Wu L."/>
            <person name="Ma J."/>
        </authorList>
    </citation>
    <scope>NUCLEOTIDE SEQUENCE [LARGE SCALE GENOMIC DNA]</scope>
    <source>
        <strain evidence="3">JCM 13581</strain>
    </source>
</reference>
<dbReference type="RefSeq" id="WP_344260045.1">
    <property type="nucleotide sequence ID" value="NZ_BAAAMJ010000015.1"/>
</dbReference>
<dbReference type="PANTHER" id="PTHR34853:SF1">
    <property type="entry name" value="LIPASE 5"/>
    <property type="match status" value="1"/>
</dbReference>
<dbReference type="Gene3D" id="3.40.50.1820">
    <property type="entry name" value="alpha/beta hydrolase"/>
    <property type="match status" value="1"/>
</dbReference>
<protein>
    <submittedName>
        <fullName evidence="2">Lipase family protein</fullName>
    </submittedName>
</protein>
<dbReference type="InterPro" id="IPR005152">
    <property type="entry name" value="Lipase_secreted"/>
</dbReference>
<feature type="signal peptide" evidence="1">
    <location>
        <begin position="1"/>
        <end position="33"/>
    </location>
</feature>
<dbReference type="Gene3D" id="1.10.260.130">
    <property type="match status" value="1"/>
</dbReference>
<dbReference type="SUPFAM" id="SSF53474">
    <property type="entry name" value="alpha/beta-Hydrolases"/>
    <property type="match status" value="1"/>
</dbReference>